<accession>A0ABZ0Z4V8</accession>
<evidence type="ECO:0000313" key="1">
    <source>
        <dbReference type="EMBL" id="WQJ53119.1"/>
    </source>
</evidence>
<sequence>MNNTKMSNQSFEEWSKSLETMDFDHYSFAIKEKIMESDLDDYSKQVFNDCFEYVSKLYKSNKQLDVKLLKIYLEEVKGHKNIKVDEFVKLMILLGYCGFNINFIK</sequence>
<dbReference type="EMBL" id="OR769222">
    <property type="protein sequence ID" value="WQJ53119.1"/>
    <property type="molecule type" value="Genomic_DNA"/>
</dbReference>
<evidence type="ECO:0000313" key="2">
    <source>
        <dbReference type="Proteomes" id="UP001349343"/>
    </source>
</evidence>
<dbReference type="Proteomes" id="UP001349343">
    <property type="component" value="Segment"/>
</dbReference>
<organism evidence="1 2">
    <name type="scientific">phage Lak_Megaphage_RVC_JS4_GC31</name>
    <dbReference type="NCBI Taxonomy" id="3109228"/>
    <lineage>
        <taxon>Viruses</taxon>
        <taxon>Duplodnaviria</taxon>
        <taxon>Heunggongvirae</taxon>
        <taxon>Uroviricota</taxon>
        <taxon>Caudoviricetes</taxon>
        <taxon>Caudoviricetes code 15 clade</taxon>
    </lineage>
</organism>
<keyword evidence="2" id="KW-1185">Reference proteome</keyword>
<reference evidence="1 2" key="1">
    <citation type="submission" date="2023-11" db="EMBL/GenBank/DDBJ databases">
        <authorList>
            <person name="Cook R."/>
            <person name="Crisci M."/>
            <person name="Pye H."/>
            <person name="Adriaenssens E."/>
            <person name="Santini J."/>
        </authorList>
    </citation>
    <scope>NUCLEOTIDE SEQUENCE [LARGE SCALE GENOMIC DNA]</scope>
    <source>
        <strain evidence="1">Lak_Megaphage_RVC_JS4_GC31</strain>
    </source>
</reference>
<proteinExistence type="predicted"/>
<name>A0ABZ0Z4V8_9CAUD</name>
<protein>
    <submittedName>
        <fullName evidence="1">Uncharacterized protein</fullName>
    </submittedName>
</protein>